<sequence>MRLIIFLFLFILISCGKEEVKKADHKEESKTIQKSEVVDSIFNDILVKLDSINQNDSTQILKKPRLIGLKINPPLWEVHEIIVNTESNYLIFNQITDRSRFELPAYSYQLTDEEKEKYIELQKKLHYSKNFTTEINQKEVNEIQNLIDNLKEEDYKDNLVEMMDGYTYVFTLVGEKSIAQFKTNKPSEVQIRLIKLILLLSGKYAKDSATKKNIEIFNKDL</sequence>
<keyword evidence="2" id="KW-1185">Reference proteome</keyword>
<proteinExistence type="predicted"/>
<organism evidence="1 2">
    <name type="scientific">Moheibacter sediminis</name>
    <dbReference type="NCBI Taxonomy" id="1434700"/>
    <lineage>
        <taxon>Bacteria</taxon>
        <taxon>Pseudomonadati</taxon>
        <taxon>Bacteroidota</taxon>
        <taxon>Flavobacteriia</taxon>
        <taxon>Flavobacteriales</taxon>
        <taxon>Weeksellaceae</taxon>
        <taxon>Moheibacter</taxon>
    </lineage>
</organism>
<reference evidence="2" key="1">
    <citation type="submission" date="2017-04" db="EMBL/GenBank/DDBJ databases">
        <authorList>
            <person name="Varghese N."/>
            <person name="Submissions S."/>
        </authorList>
    </citation>
    <scope>NUCLEOTIDE SEQUENCE [LARGE SCALE GENOMIC DNA]</scope>
    <source>
        <strain evidence="2">CGMCC 1.12708</strain>
    </source>
</reference>
<protein>
    <recommendedName>
        <fullName evidence="3">Lipoprotein</fullName>
    </recommendedName>
</protein>
<dbReference type="STRING" id="1434700.SAMN06296427_10441"/>
<accession>A0A1W2A9N1</accession>
<dbReference type="RefSeq" id="WP_084016966.1">
    <property type="nucleotide sequence ID" value="NZ_FWXS01000004.1"/>
</dbReference>
<dbReference type="AlphaFoldDB" id="A0A1W2A9N1"/>
<evidence type="ECO:0000313" key="1">
    <source>
        <dbReference type="EMBL" id="SMC57293.1"/>
    </source>
</evidence>
<dbReference type="Proteomes" id="UP000192393">
    <property type="component" value="Unassembled WGS sequence"/>
</dbReference>
<gene>
    <name evidence="1" type="ORF">SAMN06296427_10441</name>
</gene>
<name>A0A1W2A9N1_9FLAO</name>
<dbReference type="PROSITE" id="PS51257">
    <property type="entry name" value="PROKAR_LIPOPROTEIN"/>
    <property type="match status" value="1"/>
</dbReference>
<dbReference type="OrthoDB" id="851424at2"/>
<evidence type="ECO:0000313" key="2">
    <source>
        <dbReference type="Proteomes" id="UP000192393"/>
    </source>
</evidence>
<evidence type="ECO:0008006" key="3">
    <source>
        <dbReference type="Google" id="ProtNLM"/>
    </source>
</evidence>
<dbReference type="EMBL" id="FWXS01000004">
    <property type="protein sequence ID" value="SMC57293.1"/>
    <property type="molecule type" value="Genomic_DNA"/>
</dbReference>